<dbReference type="InterPro" id="IPR029071">
    <property type="entry name" value="Ubiquitin-like_domsf"/>
</dbReference>
<evidence type="ECO:0000256" key="6">
    <source>
        <dbReference type="PROSITE-ProRule" id="PRU00069"/>
    </source>
</evidence>
<feature type="region of interest" description="Disordered" evidence="7">
    <location>
        <begin position="546"/>
        <end position="642"/>
    </location>
</feature>
<dbReference type="Proteomes" id="UP000472267">
    <property type="component" value="Chromosome 18"/>
</dbReference>
<keyword evidence="12" id="KW-1185">Reference proteome</keyword>
<protein>
    <recommendedName>
        <fullName evidence="13">Dishevelled segment polarity protein 3a</fullName>
    </recommendedName>
</protein>
<evidence type="ECO:0000259" key="9">
    <source>
        <dbReference type="PROSITE" id="PS50186"/>
    </source>
</evidence>
<dbReference type="PROSITE" id="PS50186">
    <property type="entry name" value="DEP"/>
    <property type="match status" value="1"/>
</dbReference>
<gene>
    <name evidence="11" type="primary">LOC115405458</name>
</gene>
<dbReference type="FunFam" id="1.10.10.10:FF:000040">
    <property type="entry name" value="segment polarity protein dishevelled homolog DVL-3"/>
    <property type="match status" value="1"/>
</dbReference>
<organism evidence="11 12">
    <name type="scientific">Salarias fasciatus</name>
    <name type="common">Jewelled blenny</name>
    <name type="synonym">Blennius fasciatus</name>
    <dbReference type="NCBI Taxonomy" id="181472"/>
    <lineage>
        <taxon>Eukaryota</taxon>
        <taxon>Metazoa</taxon>
        <taxon>Chordata</taxon>
        <taxon>Craniata</taxon>
        <taxon>Vertebrata</taxon>
        <taxon>Euteleostomi</taxon>
        <taxon>Actinopterygii</taxon>
        <taxon>Neopterygii</taxon>
        <taxon>Teleostei</taxon>
        <taxon>Neoteleostei</taxon>
        <taxon>Acanthomorphata</taxon>
        <taxon>Ovalentaria</taxon>
        <taxon>Blenniimorphae</taxon>
        <taxon>Blenniiformes</taxon>
        <taxon>Blennioidei</taxon>
        <taxon>Blenniidae</taxon>
        <taxon>Salariinae</taxon>
        <taxon>Salarias</taxon>
    </lineage>
</organism>
<dbReference type="Pfam" id="PF00595">
    <property type="entry name" value="PDZ"/>
    <property type="match status" value="1"/>
</dbReference>
<dbReference type="SUPFAM" id="SSF54236">
    <property type="entry name" value="Ubiquitin-like"/>
    <property type="match status" value="1"/>
</dbReference>
<evidence type="ECO:0000256" key="5">
    <source>
        <dbReference type="ARBA" id="ARBA00022687"/>
    </source>
</evidence>
<dbReference type="GO" id="GO:0035556">
    <property type="term" value="P:intracellular signal transduction"/>
    <property type="evidence" value="ECO:0007669"/>
    <property type="project" value="InterPro"/>
</dbReference>
<dbReference type="PROSITE" id="PS50106">
    <property type="entry name" value="PDZ"/>
    <property type="match status" value="1"/>
</dbReference>
<dbReference type="InterPro" id="IPR001478">
    <property type="entry name" value="PDZ"/>
</dbReference>
<keyword evidence="5 6" id="KW-0879">Wnt signaling pathway</keyword>
<dbReference type="InterPro" id="IPR003351">
    <property type="entry name" value="Dishevelled_protein_dom"/>
</dbReference>
<reference evidence="11" key="3">
    <citation type="submission" date="2025-09" db="UniProtKB">
        <authorList>
            <consortium name="Ensembl"/>
        </authorList>
    </citation>
    <scope>IDENTIFICATION</scope>
</reference>
<feature type="domain" description="PDZ" evidence="8">
    <location>
        <begin position="258"/>
        <end position="319"/>
    </location>
</feature>
<dbReference type="Pfam" id="PF12316">
    <property type="entry name" value="Dsh_C"/>
    <property type="match status" value="1"/>
</dbReference>
<feature type="region of interest" description="Disordered" evidence="7">
    <location>
        <begin position="188"/>
        <end position="232"/>
    </location>
</feature>
<feature type="compositionally biased region" description="Polar residues" evidence="7">
    <location>
        <begin position="609"/>
        <end position="624"/>
    </location>
</feature>
<feature type="compositionally biased region" description="Low complexity" evidence="7">
    <location>
        <begin position="558"/>
        <end position="574"/>
    </location>
</feature>
<reference evidence="11" key="1">
    <citation type="submission" date="2019-06" db="EMBL/GenBank/DDBJ databases">
        <authorList>
            <consortium name="Wellcome Sanger Institute Data Sharing"/>
        </authorList>
    </citation>
    <scope>NUCLEOTIDE SEQUENCE [LARGE SCALE GENOMIC DNA]</scope>
</reference>
<comment type="subcellular location">
    <subcellularLocation>
        <location evidence="1">Cytoplasm</location>
    </subcellularLocation>
</comment>
<feature type="domain" description="DIX" evidence="10">
    <location>
        <begin position="1"/>
        <end position="82"/>
    </location>
</feature>
<dbReference type="InterPro" id="IPR036388">
    <property type="entry name" value="WH-like_DNA-bd_sf"/>
</dbReference>
<feature type="compositionally biased region" description="Basic and acidic residues" evidence="7">
    <location>
        <begin position="587"/>
        <end position="596"/>
    </location>
</feature>
<dbReference type="InterPro" id="IPR036034">
    <property type="entry name" value="PDZ_sf"/>
</dbReference>
<feature type="region of interest" description="Disordered" evidence="7">
    <location>
        <begin position="507"/>
        <end position="527"/>
    </location>
</feature>
<evidence type="ECO:0000313" key="11">
    <source>
        <dbReference type="Ensembl" id="ENSSFAP00005045773.1"/>
    </source>
</evidence>
<evidence type="ECO:0000256" key="2">
    <source>
        <dbReference type="ARBA" id="ARBA00008735"/>
    </source>
</evidence>
<proteinExistence type="inferred from homology"/>
<dbReference type="PRINTS" id="PR01760">
    <property type="entry name" value="DISHEVELLED"/>
</dbReference>
<sequence>MGETKIIYHLDDQETPYLVKLSVPADKVTLADFKNVLKKPNYKFFFKSMDDDFGVVKEEISDDNAKLPCFNGRVVSWLVSGDGAHTDAGSVAESLEPAPPLERTGGIGDSRPPSYHGKAASGRDSLDNDTETGSMASQRRERERPRRKHSSDHGGRQNGYSSRAMGRGGAEYDSCSSFMSSELESTSCFDSEDDDATSRFSSSTEQSSSRLMRRHRRRRRKPKASNMDRVRSHALRLSGQEINQPSFLKPLHKKYNFLGISIVGQSNERGDGGIYIGSIMKGGAVAADGRIEPGDMLLQVNDINFENMSNDDAVRVLRDIVHKPGPITLTVAKCWDPNPRSCFALPRSEPIRPIDPAAWVSHTAAMTGVYPPYGMSPSMSTVTSTSSSISSSIPETERFDDFHLSIHSEMATVAKAMACPESGLEVRDRMWLKITIANAFIGSDVVDWLFHHVEGFSDRREARKYASNLLKAGYIRHTVNKITFSEQCYYVFGDLCGNMTHLSLHDHDGSSGGASDQDTLPPLPHPGAAPWPMALPYQFPIPHPYDLPQPFHGGPAVGSAGSQHSGSSGSNCSKNEGRKSGGSGSESEVRSHRAPSERSVAPPSERSIRSSVSHRSPPHLSTSAPGAPPGRELSSVPPELTASRQSLRMAVGNAGEFFVDVM</sequence>
<dbReference type="InterPro" id="IPR001158">
    <property type="entry name" value="DIX"/>
</dbReference>
<feature type="region of interest" description="Disordered" evidence="7">
    <location>
        <begin position="87"/>
        <end position="175"/>
    </location>
</feature>
<dbReference type="SMART" id="SM00049">
    <property type="entry name" value="DEP"/>
    <property type="match status" value="1"/>
</dbReference>
<name>A0A672IUZ4_SALFA</name>
<dbReference type="GO" id="GO:0005829">
    <property type="term" value="C:cytosol"/>
    <property type="evidence" value="ECO:0007669"/>
    <property type="project" value="TreeGrafter"/>
</dbReference>
<dbReference type="InterPro" id="IPR038207">
    <property type="entry name" value="DIX_dom_sf"/>
</dbReference>
<evidence type="ECO:0000313" key="12">
    <source>
        <dbReference type="Proteomes" id="UP000472267"/>
    </source>
</evidence>
<dbReference type="Gene3D" id="2.40.240.130">
    <property type="match status" value="1"/>
</dbReference>
<dbReference type="GO" id="GO:0060070">
    <property type="term" value="P:canonical Wnt signaling pathway"/>
    <property type="evidence" value="ECO:0007669"/>
    <property type="project" value="TreeGrafter"/>
</dbReference>
<dbReference type="Pfam" id="PF00778">
    <property type="entry name" value="DIX"/>
    <property type="match status" value="1"/>
</dbReference>
<keyword evidence="3" id="KW-0217">Developmental protein</keyword>
<dbReference type="PROSITE" id="PS50841">
    <property type="entry name" value="DIX"/>
    <property type="match status" value="1"/>
</dbReference>
<feature type="compositionally biased region" description="Low complexity" evidence="7">
    <location>
        <begin position="198"/>
        <end position="210"/>
    </location>
</feature>
<accession>A0A672IUZ4</accession>
<dbReference type="Ensembl" id="ENSSFAT00005047350.1">
    <property type="protein sequence ID" value="ENSSFAP00005045773.1"/>
    <property type="gene ID" value="ENSSFAG00005022358.1"/>
</dbReference>
<dbReference type="GO" id="GO:0005109">
    <property type="term" value="F:frizzled binding"/>
    <property type="evidence" value="ECO:0007669"/>
    <property type="project" value="TreeGrafter"/>
</dbReference>
<evidence type="ECO:0000259" key="8">
    <source>
        <dbReference type="PROSITE" id="PS50106"/>
    </source>
</evidence>
<dbReference type="Pfam" id="PF02377">
    <property type="entry name" value="Dishevelled"/>
    <property type="match status" value="1"/>
</dbReference>
<keyword evidence="4" id="KW-0963">Cytoplasm</keyword>
<reference evidence="11" key="2">
    <citation type="submission" date="2025-08" db="UniProtKB">
        <authorList>
            <consortium name="Ensembl"/>
        </authorList>
    </citation>
    <scope>IDENTIFICATION</scope>
</reference>
<dbReference type="PANTHER" id="PTHR10878">
    <property type="entry name" value="SEGMENT POLARITY PROTEIN DISHEVELLED"/>
    <property type="match status" value="1"/>
</dbReference>
<comment type="similarity">
    <text evidence="2">Belongs to the DSH family.</text>
</comment>
<dbReference type="AlphaFoldDB" id="A0A672IUZ4"/>
<dbReference type="PANTHER" id="PTHR10878:SF6">
    <property type="entry name" value="SEGMENT POLARITY PROTEIN DISHEVELLED HOMOLOG DVL-3"/>
    <property type="match status" value="1"/>
</dbReference>
<dbReference type="InterPro" id="IPR015506">
    <property type="entry name" value="Dsh/Dvl-rel"/>
</dbReference>
<evidence type="ECO:0000256" key="7">
    <source>
        <dbReference type="SAM" id="MobiDB-lite"/>
    </source>
</evidence>
<dbReference type="InterPro" id="IPR036390">
    <property type="entry name" value="WH_DNA-bd_sf"/>
</dbReference>
<dbReference type="FunFam" id="2.40.240.130:FF:000001">
    <property type="entry name" value="Segment polarity protein dishevelled homolog DVL-1"/>
    <property type="match status" value="1"/>
</dbReference>
<feature type="compositionally biased region" description="Basic residues" evidence="7">
    <location>
        <begin position="211"/>
        <end position="223"/>
    </location>
</feature>
<dbReference type="SMART" id="SM00228">
    <property type="entry name" value="PDZ"/>
    <property type="match status" value="1"/>
</dbReference>
<dbReference type="CDD" id="cd04438">
    <property type="entry name" value="DEP_dishevelled"/>
    <property type="match status" value="1"/>
</dbReference>
<evidence type="ECO:0008006" key="13">
    <source>
        <dbReference type="Google" id="ProtNLM"/>
    </source>
</evidence>
<dbReference type="SMART" id="SM00021">
    <property type="entry name" value="DAX"/>
    <property type="match status" value="1"/>
</dbReference>
<feature type="domain" description="DEP" evidence="9">
    <location>
        <begin position="420"/>
        <end position="494"/>
    </location>
</feature>
<evidence type="ECO:0000256" key="3">
    <source>
        <dbReference type="ARBA" id="ARBA00022473"/>
    </source>
</evidence>
<dbReference type="InterPro" id="IPR024580">
    <property type="entry name" value="Dishevelled_C-dom"/>
</dbReference>
<dbReference type="InterPro" id="IPR000591">
    <property type="entry name" value="DEP_dom"/>
</dbReference>
<dbReference type="Gene3D" id="2.30.42.10">
    <property type="match status" value="1"/>
</dbReference>
<evidence type="ECO:0000256" key="4">
    <source>
        <dbReference type="ARBA" id="ARBA00022490"/>
    </source>
</evidence>
<dbReference type="InterPro" id="IPR008339">
    <property type="entry name" value="Dishevelled_fam"/>
</dbReference>
<evidence type="ECO:0000259" key="10">
    <source>
        <dbReference type="PROSITE" id="PS50841"/>
    </source>
</evidence>
<dbReference type="Pfam" id="PF00610">
    <property type="entry name" value="DEP"/>
    <property type="match status" value="1"/>
</dbReference>
<dbReference type="FunFam" id="2.30.42.10:FF:000014">
    <property type="entry name" value="Segment polarity protein dishevelled homolog DVL-3"/>
    <property type="match status" value="1"/>
</dbReference>
<dbReference type="CDD" id="cd06717">
    <property type="entry name" value="PDZ_Dishevelled-like"/>
    <property type="match status" value="1"/>
</dbReference>
<dbReference type="Gene3D" id="1.10.10.10">
    <property type="entry name" value="Winged helix-like DNA-binding domain superfamily/Winged helix DNA-binding domain"/>
    <property type="match status" value="1"/>
</dbReference>
<dbReference type="SUPFAM" id="SSF46785">
    <property type="entry name" value="Winged helix' DNA-binding domain"/>
    <property type="match status" value="1"/>
</dbReference>
<evidence type="ECO:0000256" key="1">
    <source>
        <dbReference type="ARBA" id="ARBA00004496"/>
    </source>
</evidence>
<dbReference type="SUPFAM" id="SSF50156">
    <property type="entry name" value="PDZ domain-like"/>
    <property type="match status" value="1"/>
</dbReference>